<gene>
    <name evidence="1" type="ORF">H5S40_07985</name>
</gene>
<dbReference type="RefSeq" id="WP_182598579.1">
    <property type="nucleotide sequence ID" value="NZ_JACIVC010000061.1"/>
</dbReference>
<protein>
    <submittedName>
        <fullName evidence="1">Uncharacterized protein</fullName>
    </submittedName>
</protein>
<evidence type="ECO:0000313" key="1">
    <source>
        <dbReference type="EMBL" id="MBB1070089.1"/>
    </source>
</evidence>
<evidence type="ECO:0000313" key="2">
    <source>
        <dbReference type="Proteomes" id="UP000518316"/>
    </source>
</evidence>
<dbReference type="Proteomes" id="UP000518316">
    <property type="component" value="Unassembled WGS sequence"/>
</dbReference>
<dbReference type="AlphaFoldDB" id="A0A7W3TSI4"/>
<name>A0A7W3TSI4_9LACO</name>
<organism evidence="1 2">
    <name type="scientific">Limosilactobacillus albertensis</name>
    <dbReference type="NCBI Taxonomy" id="2759752"/>
    <lineage>
        <taxon>Bacteria</taxon>
        <taxon>Bacillati</taxon>
        <taxon>Bacillota</taxon>
        <taxon>Bacilli</taxon>
        <taxon>Lactobacillales</taxon>
        <taxon>Lactobacillaceae</taxon>
        <taxon>Limosilactobacillus</taxon>
    </lineage>
</organism>
<reference evidence="1 2" key="1">
    <citation type="submission" date="2020-07" db="EMBL/GenBank/DDBJ databases">
        <title>Description of Limosilactobacillus balticus sp. nov., Limosilactobacillus agrestis sp. nov., Limosilactobacillus albertensis sp. nov., Limosilactobacillus rudii sp. nov., Limosilactobacillus fastidiosus sp. nov., five novel Limosilactobacillus species isolated from the vertebrate gastrointestinal tract, and proposal of 6 subspecies of Limosilactobacillus reuteri adapted to the gastrointestinal tract of specific vertebrate hosts.</title>
        <authorList>
            <person name="Li F."/>
            <person name="Cheng C."/>
            <person name="Zheng J."/>
            <person name="Quevedo R.M."/>
            <person name="Li J."/>
            <person name="Roos S."/>
            <person name="Gaenzle M.G."/>
            <person name="Walter J."/>
        </authorList>
    </citation>
    <scope>NUCLEOTIDE SEQUENCE [LARGE SCALE GENOMIC DNA]</scope>
    <source>
        <strain evidence="1 2">RRLNB_1_1</strain>
    </source>
</reference>
<proteinExistence type="predicted"/>
<dbReference type="EMBL" id="JACIVC010000061">
    <property type="protein sequence ID" value="MBB1070089.1"/>
    <property type="molecule type" value="Genomic_DNA"/>
</dbReference>
<sequence length="78" mass="9176">MLRQKYRKRQRLYKNYDKGWTIDIYNAQGDLVYIYSDDKFLDKPETHLDKVIAEGQTEHGENATKLTEAVINAVGRNK</sequence>
<keyword evidence="2" id="KW-1185">Reference proteome</keyword>
<comment type="caution">
    <text evidence="1">The sequence shown here is derived from an EMBL/GenBank/DDBJ whole genome shotgun (WGS) entry which is preliminary data.</text>
</comment>
<accession>A0A7W3TSI4</accession>